<evidence type="ECO:0000256" key="1">
    <source>
        <dbReference type="SAM" id="SignalP"/>
    </source>
</evidence>
<evidence type="ECO:0008006" key="4">
    <source>
        <dbReference type="Google" id="ProtNLM"/>
    </source>
</evidence>
<dbReference type="SUPFAM" id="SSF51445">
    <property type="entry name" value="(Trans)glycosidases"/>
    <property type="match status" value="1"/>
</dbReference>
<name>A0A550JHC0_9BACT</name>
<evidence type="ECO:0000313" key="3">
    <source>
        <dbReference type="Proteomes" id="UP000317155"/>
    </source>
</evidence>
<dbReference type="InterPro" id="IPR017853">
    <property type="entry name" value="GH"/>
</dbReference>
<comment type="caution">
    <text evidence="2">The sequence shown here is derived from an EMBL/GenBank/DDBJ whole genome shotgun (WGS) entry which is preliminary data.</text>
</comment>
<feature type="signal peptide" evidence="1">
    <location>
        <begin position="1"/>
        <end position="27"/>
    </location>
</feature>
<protein>
    <recommendedName>
        <fullName evidence="4">Glycoside hydrolase family 2 catalytic domain-containing protein</fullName>
    </recommendedName>
</protein>
<keyword evidence="1" id="KW-0732">Signal</keyword>
<dbReference type="OrthoDB" id="1205943at2"/>
<organism evidence="2 3">
    <name type="scientific">Trichloromonas acetexigens</name>
    <dbReference type="NCBI Taxonomy" id="38815"/>
    <lineage>
        <taxon>Bacteria</taxon>
        <taxon>Pseudomonadati</taxon>
        <taxon>Thermodesulfobacteriota</taxon>
        <taxon>Desulfuromonadia</taxon>
        <taxon>Desulfuromonadales</taxon>
        <taxon>Trichloromonadaceae</taxon>
        <taxon>Trichloromonas</taxon>
    </lineage>
</organism>
<reference evidence="2 3" key="1">
    <citation type="submission" date="2019-07" db="EMBL/GenBank/DDBJ databases">
        <title>Insights of Desulfuromonas acetexigens electromicrobiology.</title>
        <authorList>
            <person name="Katuri K."/>
            <person name="Sapireddy V."/>
            <person name="Shaw D.R."/>
            <person name="Saikaly P."/>
        </authorList>
    </citation>
    <scope>NUCLEOTIDE SEQUENCE [LARGE SCALE GENOMIC DNA]</scope>
    <source>
        <strain evidence="2 3">2873</strain>
    </source>
</reference>
<dbReference type="RefSeq" id="WP_092056767.1">
    <property type="nucleotide sequence ID" value="NZ_FOJJ01000023.1"/>
</dbReference>
<accession>A0A550JHC0</accession>
<dbReference type="EMBL" id="VJVV01000003">
    <property type="protein sequence ID" value="TRO82609.1"/>
    <property type="molecule type" value="Genomic_DNA"/>
</dbReference>
<sequence length="415" mass="46859">MREFMRVKRSIFLLALILILALGMAQAAGKTVRIHPDTPRPGRFVVEGTRLVDRADGRAVFFRGMGYSPYMPGETPQHGAGPGNDGRYTQHLALLKGMGVNYLHVFPLRMPANFFTALDATDLVYGQDIWIDPFTPDLLDEDYLAKTLANIRQVIDHTYAVGRPERLVLFSIGDELQAATVERTNKLHPEVRDYRGKHLTVTGRSASEVALARLIDQAMDYELTRYGRRHLYTHTSWTHIGPIADRPDLELPREHLLAPDMGDLICMNIYTYANGVKTSPPGSVTGTSYQGYLEELAATTRLPILVTQVGFSTSPIMPRPELADYGGNRAQRVAEGFRSVWRDIRSARGADRFCGLVFFEFQDEWWKIGWTPEDEFRHEAGDPEEWFGIYEVGRNNKLFPKGDLPEVVRSLFTGP</sequence>
<feature type="chain" id="PRO_5021956165" description="Glycoside hydrolase family 2 catalytic domain-containing protein" evidence="1">
    <location>
        <begin position="28"/>
        <end position="415"/>
    </location>
</feature>
<evidence type="ECO:0000313" key="2">
    <source>
        <dbReference type="EMBL" id="TRO82609.1"/>
    </source>
</evidence>
<dbReference type="Gene3D" id="3.20.20.80">
    <property type="entry name" value="Glycosidases"/>
    <property type="match status" value="1"/>
</dbReference>
<dbReference type="AlphaFoldDB" id="A0A550JHC0"/>
<keyword evidence="3" id="KW-1185">Reference proteome</keyword>
<proteinExistence type="predicted"/>
<gene>
    <name evidence="2" type="ORF">FL622_05325</name>
</gene>
<dbReference type="Proteomes" id="UP000317155">
    <property type="component" value="Unassembled WGS sequence"/>
</dbReference>